<evidence type="ECO:0000313" key="1">
    <source>
        <dbReference type="EMBL" id="MSU90596.1"/>
    </source>
</evidence>
<name>A0A6L5Z204_9RHOB</name>
<proteinExistence type="predicted"/>
<reference evidence="1 2" key="1">
    <citation type="submission" date="2019-10" db="EMBL/GenBank/DDBJ databases">
        <title>Cognatihalovulum marinum gen. nov. sp. nov., a new member of the family Rhodobacteraceae isolated from deep seawater of the Northwest Indian Ocean.</title>
        <authorList>
            <person name="Ruan C."/>
            <person name="Wang J."/>
            <person name="Zheng X."/>
            <person name="Song L."/>
            <person name="Zhu Y."/>
            <person name="Huang Y."/>
            <person name="Lu Z."/>
            <person name="Du W."/>
            <person name="Huang L."/>
            <person name="Dai X."/>
        </authorList>
    </citation>
    <scope>NUCLEOTIDE SEQUENCE [LARGE SCALE GENOMIC DNA]</scope>
    <source>
        <strain evidence="1 2">2CG4</strain>
    </source>
</reference>
<dbReference type="Proteomes" id="UP000474957">
    <property type="component" value="Unassembled WGS sequence"/>
</dbReference>
<gene>
    <name evidence="1" type="ORF">GE300_13380</name>
</gene>
<evidence type="ECO:0000313" key="2">
    <source>
        <dbReference type="Proteomes" id="UP000474957"/>
    </source>
</evidence>
<protein>
    <submittedName>
        <fullName evidence="1">Uncharacterized protein</fullName>
    </submittedName>
</protein>
<comment type="caution">
    <text evidence="1">The sequence shown here is derived from an EMBL/GenBank/DDBJ whole genome shotgun (WGS) entry which is preliminary data.</text>
</comment>
<accession>A0A6L5Z204</accession>
<dbReference type="AlphaFoldDB" id="A0A6L5Z204"/>
<dbReference type="EMBL" id="WIND01000010">
    <property type="protein sequence ID" value="MSU90596.1"/>
    <property type="molecule type" value="Genomic_DNA"/>
</dbReference>
<organism evidence="1 2">
    <name type="scientific">Halovulum marinum</name>
    <dbReference type="NCBI Taxonomy" id="2662447"/>
    <lineage>
        <taxon>Bacteria</taxon>
        <taxon>Pseudomonadati</taxon>
        <taxon>Pseudomonadota</taxon>
        <taxon>Alphaproteobacteria</taxon>
        <taxon>Rhodobacterales</taxon>
        <taxon>Paracoccaceae</taxon>
        <taxon>Halovulum</taxon>
    </lineage>
</organism>
<sequence length="223" mass="24265">MAIHDRKGSAIRIACSTSRESGSCGNSGKFRLDQIEDEIFSALHDHLLHPAYIEEYISTYEQERKSLADTGKADHGKLQRAVAEARNLFDRRLKLYERGVLDGDDGEAKLLEAKKGLRAAEAELAALDEADEAMVFDPVAPARYASALRDLMTSLTSADGKPDNNARDAVRSLVSEIIVFPLKDDGVPVEVRGRLSALISNRGFKVGGAMVAEEGLEPPTRGL</sequence>
<keyword evidence="2" id="KW-1185">Reference proteome</keyword>